<evidence type="ECO:0000313" key="7">
    <source>
        <dbReference type="Proteomes" id="UP000695562"/>
    </source>
</evidence>
<reference evidence="6" key="1">
    <citation type="submission" date="2020-01" db="EMBL/GenBank/DDBJ databases">
        <title>Development of genomics and gene disruption for Polysphondylium violaceum indicates a role for the polyketide synthase stlB in stalk morphogenesis.</title>
        <authorList>
            <person name="Narita B."/>
            <person name="Kawabe Y."/>
            <person name="Kin K."/>
            <person name="Saito T."/>
            <person name="Gibbs R."/>
            <person name="Kuspa A."/>
            <person name="Muzny D."/>
            <person name="Queller D."/>
            <person name="Richards S."/>
            <person name="Strassman J."/>
            <person name="Sucgang R."/>
            <person name="Worley K."/>
            <person name="Schaap P."/>
        </authorList>
    </citation>
    <scope>NUCLEOTIDE SEQUENCE</scope>
    <source>
        <strain evidence="6">QSvi11</strain>
    </source>
</reference>
<dbReference type="PANTHER" id="PTHR23176:SF122">
    <property type="entry name" value="RHO GTPASE-ACTIVATING PROTEIN GACC-RELATED"/>
    <property type="match status" value="1"/>
</dbReference>
<comment type="function">
    <text evidence="4">Rho GTPase-activating protein involved in the signal transduction pathway.</text>
</comment>
<dbReference type="PANTHER" id="PTHR23176">
    <property type="entry name" value="RHO/RAC/CDC GTPASE-ACTIVATING PROTEIN"/>
    <property type="match status" value="1"/>
</dbReference>
<dbReference type="CDD" id="cd00159">
    <property type="entry name" value="RhoGAP"/>
    <property type="match status" value="1"/>
</dbReference>
<evidence type="ECO:0000256" key="1">
    <source>
        <dbReference type="ARBA" id="ARBA00004496"/>
    </source>
</evidence>
<organism evidence="6 7">
    <name type="scientific">Polysphondylium violaceum</name>
    <dbReference type="NCBI Taxonomy" id="133409"/>
    <lineage>
        <taxon>Eukaryota</taxon>
        <taxon>Amoebozoa</taxon>
        <taxon>Evosea</taxon>
        <taxon>Eumycetozoa</taxon>
        <taxon>Dictyostelia</taxon>
        <taxon>Dictyosteliales</taxon>
        <taxon>Dictyosteliaceae</taxon>
        <taxon>Polysphondylium</taxon>
    </lineage>
</organism>
<dbReference type="Gene3D" id="1.10.555.10">
    <property type="entry name" value="Rho GTPase activation protein"/>
    <property type="match status" value="1"/>
</dbReference>
<dbReference type="Proteomes" id="UP000695562">
    <property type="component" value="Unassembled WGS sequence"/>
</dbReference>
<proteinExistence type="predicted"/>
<dbReference type="AlphaFoldDB" id="A0A8J4V316"/>
<dbReference type="OrthoDB" id="79452at2759"/>
<dbReference type="SMART" id="SM00324">
    <property type="entry name" value="RhoGAP"/>
    <property type="match status" value="1"/>
</dbReference>
<evidence type="ECO:0000256" key="2">
    <source>
        <dbReference type="ARBA" id="ARBA00022468"/>
    </source>
</evidence>
<keyword evidence="7" id="KW-1185">Reference proteome</keyword>
<comment type="subcellular location">
    <subcellularLocation>
        <location evidence="1">Cytoplasm</location>
    </subcellularLocation>
</comment>
<dbReference type="GO" id="GO:0005737">
    <property type="term" value="C:cytoplasm"/>
    <property type="evidence" value="ECO:0007669"/>
    <property type="project" value="UniProtKB-SubCell"/>
</dbReference>
<dbReference type="GO" id="GO:0007165">
    <property type="term" value="P:signal transduction"/>
    <property type="evidence" value="ECO:0007669"/>
    <property type="project" value="InterPro"/>
</dbReference>
<dbReference type="EMBL" id="AJWJ01000686">
    <property type="protein sequence ID" value="KAF2069329.1"/>
    <property type="molecule type" value="Genomic_DNA"/>
</dbReference>
<keyword evidence="2" id="KW-0343">GTPase activation</keyword>
<sequence>MDTDTTTNNTEDGAYRKASNNFSKGSKQVFGNIKSIAIVDDRPEGGEYHDLEQESILTSKPKTFIDGTLKGVYSIGSGIINGAKGIVEQPYRGAKKEGFLGFAKGMAKGVSGVVILPVVGVMEFVTLTTQGIINTPLTVLDAMKNAPKEEELTILATESKPIFFGTPLLESIEASKGKNIPHLIRVCLEYLNQNKSIEQQGIFRISGSKSLIDEIEKKFDTGQINSAQDLDPKWTYEVACIFKAYFRYLPESIIPEQQIKEFFHIQTNIIDPKQKALALKNVINSIPEPNYSIIYDCIAFYASVAKKSKLNLMTASNISIIVGPSWLRPSNDLQEVANANTIAYNLISFFQELFTRHPVSNNY</sequence>
<dbReference type="InterPro" id="IPR050729">
    <property type="entry name" value="Rho-GAP"/>
</dbReference>
<evidence type="ECO:0000256" key="4">
    <source>
        <dbReference type="ARBA" id="ARBA00037092"/>
    </source>
</evidence>
<dbReference type="InterPro" id="IPR000198">
    <property type="entry name" value="RhoGAP_dom"/>
</dbReference>
<feature type="domain" description="Rho-GAP" evidence="5">
    <location>
        <begin position="166"/>
        <end position="354"/>
    </location>
</feature>
<dbReference type="SUPFAM" id="SSF48350">
    <property type="entry name" value="GTPase activation domain, GAP"/>
    <property type="match status" value="1"/>
</dbReference>
<evidence type="ECO:0000259" key="5">
    <source>
        <dbReference type="PROSITE" id="PS50238"/>
    </source>
</evidence>
<protein>
    <recommendedName>
        <fullName evidence="5">Rho-GAP domain-containing protein</fullName>
    </recommendedName>
</protein>
<evidence type="ECO:0000256" key="3">
    <source>
        <dbReference type="ARBA" id="ARBA00022490"/>
    </source>
</evidence>
<dbReference type="GO" id="GO:0005096">
    <property type="term" value="F:GTPase activator activity"/>
    <property type="evidence" value="ECO:0007669"/>
    <property type="project" value="UniProtKB-KW"/>
</dbReference>
<dbReference type="Pfam" id="PF00620">
    <property type="entry name" value="RhoGAP"/>
    <property type="match status" value="1"/>
</dbReference>
<name>A0A8J4V316_9MYCE</name>
<evidence type="ECO:0000313" key="6">
    <source>
        <dbReference type="EMBL" id="KAF2069329.1"/>
    </source>
</evidence>
<keyword evidence="3" id="KW-0963">Cytoplasm</keyword>
<gene>
    <name evidence="6" type="ORF">CYY_009350</name>
</gene>
<comment type="caution">
    <text evidence="6">The sequence shown here is derived from an EMBL/GenBank/DDBJ whole genome shotgun (WGS) entry which is preliminary data.</text>
</comment>
<dbReference type="InterPro" id="IPR008936">
    <property type="entry name" value="Rho_GTPase_activation_prot"/>
</dbReference>
<accession>A0A8J4V316</accession>
<dbReference type="PROSITE" id="PS50238">
    <property type="entry name" value="RHOGAP"/>
    <property type="match status" value="1"/>
</dbReference>